<evidence type="ECO:0000313" key="9">
    <source>
        <dbReference type="Proteomes" id="UP001206639"/>
    </source>
</evidence>
<proteinExistence type="inferred from homology"/>
<evidence type="ECO:0000256" key="4">
    <source>
        <dbReference type="ARBA" id="ARBA00023239"/>
    </source>
</evidence>
<evidence type="ECO:0000256" key="7">
    <source>
        <dbReference type="RuleBase" id="RU003956"/>
    </source>
</evidence>
<dbReference type="RefSeq" id="WP_260991932.1">
    <property type="nucleotide sequence ID" value="NZ_JAODWD010000001.1"/>
</dbReference>
<dbReference type="SUPFAM" id="SSF53056">
    <property type="entry name" value="beta-carbonic anhydrase, cab"/>
    <property type="match status" value="1"/>
</dbReference>
<comment type="caution">
    <text evidence="8">The sequence shown here is derived from an EMBL/GenBank/DDBJ whole genome shotgun (WGS) entry which is preliminary data.</text>
</comment>
<comment type="function">
    <text evidence="5">Catalyzes the reversible hydration of carbon dioxide to form bicarbonate.</text>
</comment>
<dbReference type="Proteomes" id="UP001206639">
    <property type="component" value="Unassembled WGS sequence"/>
</dbReference>
<dbReference type="InterPro" id="IPR001765">
    <property type="entry name" value="Carbonic_anhydrase"/>
</dbReference>
<evidence type="ECO:0000256" key="1">
    <source>
        <dbReference type="ARBA" id="ARBA00006217"/>
    </source>
</evidence>
<gene>
    <name evidence="8" type="ORF">N4S67_05825</name>
</gene>
<dbReference type="EC" id="4.2.1.1" evidence="2 7"/>
<dbReference type="EMBL" id="JAODWD010000001">
    <property type="protein sequence ID" value="MCT7657935.1"/>
    <property type="molecule type" value="Genomic_DNA"/>
</dbReference>
<evidence type="ECO:0000256" key="6">
    <source>
        <dbReference type="ARBA" id="ARBA00048348"/>
    </source>
</evidence>
<comment type="function">
    <text evidence="7">Reversible hydration of carbon dioxide.</text>
</comment>
<reference evidence="9" key="1">
    <citation type="submission" date="2023-07" db="EMBL/GenBank/DDBJ databases">
        <authorList>
            <person name="Deng Y."/>
            <person name="Zhang Y.-Q."/>
        </authorList>
    </citation>
    <scope>NUCLEOTIDE SEQUENCE [LARGE SCALE GENOMIC DNA]</scope>
    <source>
        <strain evidence="9">CPCC 205710</strain>
    </source>
</reference>
<sequence>MPNTSPVTAWKALKEGNERFVAGEAQHPHQSLDHRSALTNGQHPIAAVLGCSDSRVPVEIAFDQGLGDIFTVRTAGHVLDSAVLGSLEYAVTALGVRLIVVLGHSSCGAVTAAVSTADGEAPPSGHIRDVVDRIMPSVLAGRHAGFSGVGEFVTKHVNETVAQLRIQSAPVAEGLAAGSLAIVGLTYGLSDGRVVLRDHIGDIGEG</sequence>
<keyword evidence="3 7" id="KW-0862">Zinc</keyword>
<evidence type="ECO:0000313" key="8">
    <source>
        <dbReference type="EMBL" id="MCT7657935.1"/>
    </source>
</evidence>
<dbReference type="Pfam" id="PF00484">
    <property type="entry name" value="Pro_CA"/>
    <property type="match status" value="1"/>
</dbReference>
<name>A0ABT2M6Q2_9MYCO</name>
<dbReference type="CDD" id="cd03378">
    <property type="entry name" value="beta_CA_cladeC"/>
    <property type="match status" value="1"/>
</dbReference>
<dbReference type="InterPro" id="IPR015892">
    <property type="entry name" value="Carbonic_anhydrase_CS"/>
</dbReference>
<evidence type="ECO:0000256" key="2">
    <source>
        <dbReference type="ARBA" id="ARBA00012925"/>
    </source>
</evidence>
<dbReference type="SMART" id="SM00947">
    <property type="entry name" value="Pro_CA"/>
    <property type="match status" value="1"/>
</dbReference>
<comment type="similarity">
    <text evidence="1 7">Belongs to the beta-class carbonic anhydrase family.</text>
</comment>
<organism evidence="8 9">
    <name type="scientific">Mycobacterium deserti</name>
    <dbReference type="NCBI Taxonomy" id="2978347"/>
    <lineage>
        <taxon>Bacteria</taxon>
        <taxon>Bacillati</taxon>
        <taxon>Actinomycetota</taxon>
        <taxon>Actinomycetes</taxon>
        <taxon>Mycobacteriales</taxon>
        <taxon>Mycobacteriaceae</taxon>
        <taxon>Mycobacterium</taxon>
    </lineage>
</organism>
<dbReference type="InterPro" id="IPR036874">
    <property type="entry name" value="Carbonic_anhydrase_sf"/>
</dbReference>
<dbReference type="Gene3D" id="3.40.1050.10">
    <property type="entry name" value="Carbonic anhydrase"/>
    <property type="match status" value="1"/>
</dbReference>
<dbReference type="PROSITE" id="PS00705">
    <property type="entry name" value="PROK_CO2_ANHYDRASE_2"/>
    <property type="match status" value="1"/>
</dbReference>
<accession>A0ABT2M6Q2</accession>
<comment type="catalytic activity">
    <reaction evidence="6 7">
        <text>hydrogencarbonate + H(+) = CO2 + H2O</text>
        <dbReference type="Rhea" id="RHEA:10748"/>
        <dbReference type="ChEBI" id="CHEBI:15377"/>
        <dbReference type="ChEBI" id="CHEBI:15378"/>
        <dbReference type="ChEBI" id="CHEBI:16526"/>
        <dbReference type="ChEBI" id="CHEBI:17544"/>
        <dbReference type="EC" id="4.2.1.1"/>
    </reaction>
</comment>
<dbReference type="PANTHER" id="PTHR11002">
    <property type="entry name" value="CARBONIC ANHYDRASE"/>
    <property type="match status" value="1"/>
</dbReference>
<keyword evidence="9" id="KW-1185">Reference proteome</keyword>
<evidence type="ECO:0000256" key="3">
    <source>
        <dbReference type="ARBA" id="ARBA00022833"/>
    </source>
</evidence>
<evidence type="ECO:0000256" key="5">
    <source>
        <dbReference type="ARBA" id="ARBA00024993"/>
    </source>
</evidence>
<dbReference type="PANTHER" id="PTHR11002:SF79">
    <property type="entry name" value="CARBONIC ANHYDRASE 2"/>
    <property type="match status" value="1"/>
</dbReference>
<protein>
    <recommendedName>
        <fullName evidence="2 7">Carbonic anhydrase</fullName>
        <ecNumber evidence="2 7">4.2.1.1</ecNumber>
    </recommendedName>
    <alternativeName>
        <fullName evidence="7">Carbonate dehydratase</fullName>
    </alternativeName>
</protein>
<keyword evidence="4 7" id="KW-0456">Lyase</keyword>